<organism evidence="13 14">
    <name type="scientific">Aduncisulcus paluster</name>
    <dbReference type="NCBI Taxonomy" id="2918883"/>
    <lineage>
        <taxon>Eukaryota</taxon>
        <taxon>Metamonada</taxon>
        <taxon>Carpediemonas-like organisms</taxon>
        <taxon>Aduncisulcus</taxon>
    </lineage>
</organism>
<dbReference type="PANTHER" id="PTHR45703">
    <property type="entry name" value="DYNEIN HEAVY CHAIN"/>
    <property type="match status" value="1"/>
</dbReference>
<dbReference type="SMART" id="SM00382">
    <property type="entry name" value="AAA"/>
    <property type="match status" value="3"/>
</dbReference>
<feature type="domain" description="AAA+ ATPase" evidence="12">
    <location>
        <begin position="140"/>
        <end position="276"/>
    </location>
</feature>
<dbReference type="InterPro" id="IPR003593">
    <property type="entry name" value="AAA+_ATPase"/>
</dbReference>
<dbReference type="Pfam" id="PF12775">
    <property type="entry name" value="AAA_7"/>
    <property type="match status" value="1"/>
</dbReference>
<protein>
    <submittedName>
        <fullName evidence="13">Cytoplasmic dynein 1 heavy chain 1</fullName>
    </submittedName>
</protein>
<dbReference type="InterPro" id="IPR035699">
    <property type="entry name" value="AAA_6"/>
</dbReference>
<evidence type="ECO:0000313" key="13">
    <source>
        <dbReference type="EMBL" id="GKT35025.1"/>
    </source>
</evidence>
<dbReference type="Pfam" id="PF22597">
    <property type="entry name" value="DYN_lid"/>
    <property type="match status" value="1"/>
</dbReference>
<proteinExistence type="predicted"/>
<dbReference type="InterPro" id="IPR041228">
    <property type="entry name" value="Dynein_C"/>
</dbReference>
<dbReference type="Proteomes" id="UP001057375">
    <property type="component" value="Unassembled WGS sequence"/>
</dbReference>
<evidence type="ECO:0000256" key="5">
    <source>
        <dbReference type="ARBA" id="ARBA00022840"/>
    </source>
</evidence>
<dbReference type="Gene3D" id="1.20.58.1120">
    <property type="match status" value="1"/>
</dbReference>
<dbReference type="InterPro" id="IPR041658">
    <property type="entry name" value="AAA_lid_11"/>
</dbReference>
<name>A0ABQ5KRD2_9EUKA</name>
<dbReference type="InterPro" id="IPR042219">
    <property type="entry name" value="AAA_lid_11_sf"/>
</dbReference>
<keyword evidence="2" id="KW-0963">Cytoplasm</keyword>
<dbReference type="InterPro" id="IPR043160">
    <property type="entry name" value="Dynein_C_barrel"/>
</dbReference>
<dbReference type="Pfam" id="PF12781">
    <property type="entry name" value="AAA_9"/>
    <property type="match status" value="1"/>
</dbReference>
<keyword evidence="8" id="KW-0505">Motor protein</keyword>
<keyword evidence="6" id="KW-0243">Dynein</keyword>
<dbReference type="SUPFAM" id="SSF52540">
    <property type="entry name" value="P-loop containing nucleoside triphosphate hydrolases"/>
    <property type="match status" value="4"/>
</dbReference>
<dbReference type="InterPro" id="IPR026983">
    <property type="entry name" value="DHC"/>
</dbReference>
<dbReference type="EMBL" id="BQXS01010906">
    <property type="protein sequence ID" value="GKT35025.1"/>
    <property type="molecule type" value="Genomic_DNA"/>
</dbReference>
<feature type="domain" description="AAA+ ATPase" evidence="12">
    <location>
        <begin position="1370"/>
        <end position="1549"/>
    </location>
</feature>
<evidence type="ECO:0000256" key="1">
    <source>
        <dbReference type="ARBA" id="ARBA00004245"/>
    </source>
</evidence>
<dbReference type="Gene3D" id="1.20.920.20">
    <property type="match status" value="1"/>
</dbReference>
<keyword evidence="3" id="KW-0493">Microtubule</keyword>
<feature type="coiled-coil region" evidence="10">
    <location>
        <begin position="2207"/>
        <end position="2234"/>
    </location>
</feature>
<dbReference type="InterPro" id="IPR043157">
    <property type="entry name" value="Dynein_AAA1S"/>
</dbReference>
<evidence type="ECO:0000256" key="8">
    <source>
        <dbReference type="ARBA" id="ARBA00023175"/>
    </source>
</evidence>
<feature type="region of interest" description="Disordered" evidence="11">
    <location>
        <begin position="847"/>
        <end position="884"/>
    </location>
</feature>
<evidence type="ECO:0000313" key="14">
    <source>
        <dbReference type="Proteomes" id="UP001057375"/>
    </source>
</evidence>
<keyword evidence="5" id="KW-0067">ATP-binding</keyword>
<keyword evidence="4" id="KW-0547">Nucleotide-binding</keyword>
<dbReference type="PANTHER" id="PTHR45703:SF36">
    <property type="entry name" value="DYNEIN HEAVY CHAIN, CYTOPLASMIC"/>
    <property type="match status" value="1"/>
</dbReference>
<evidence type="ECO:0000256" key="7">
    <source>
        <dbReference type="ARBA" id="ARBA00023054"/>
    </source>
</evidence>
<dbReference type="Pfam" id="PF03028">
    <property type="entry name" value="Dynein_heavy"/>
    <property type="match status" value="1"/>
</dbReference>
<keyword evidence="14" id="KW-1185">Reference proteome</keyword>
<accession>A0ABQ5KRD2</accession>
<dbReference type="Gene3D" id="6.10.140.1060">
    <property type="match status" value="1"/>
</dbReference>
<dbReference type="Pfam" id="PF12774">
    <property type="entry name" value="AAA_6"/>
    <property type="match status" value="1"/>
</dbReference>
<dbReference type="Gene3D" id="1.10.8.710">
    <property type="match status" value="1"/>
</dbReference>
<dbReference type="InterPro" id="IPR004273">
    <property type="entry name" value="Dynein_heavy_D6_P-loop"/>
</dbReference>
<evidence type="ECO:0000259" key="12">
    <source>
        <dbReference type="SMART" id="SM00382"/>
    </source>
</evidence>
<dbReference type="Gene3D" id="1.10.8.1220">
    <property type="match status" value="1"/>
</dbReference>
<keyword evidence="9" id="KW-0206">Cytoskeleton</keyword>
<feature type="non-terminal residue" evidence="13">
    <location>
        <position position="1"/>
    </location>
</feature>
<evidence type="ECO:0000256" key="4">
    <source>
        <dbReference type="ARBA" id="ARBA00022741"/>
    </source>
</evidence>
<evidence type="ECO:0000256" key="9">
    <source>
        <dbReference type="ARBA" id="ARBA00023212"/>
    </source>
</evidence>
<dbReference type="InterPro" id="IPR054354">
    <property type="entry name" value="DYNC2H1-like_lid"/>
</dbReference>
<feature type="domain" description="AAA+ ATPase" evidence="12">
    <location>
        <begin position="971"/>
        <end position="1147"/>
    </location>
</feature>
<feature type="coiled-coil region" evidence="10">
    <location>
        <begin position="1884"/>
        <end position="1953"/>
    </location>
</feature>
<comment type="caution">
    <text evidence="13">The sequence shown here is derived from an EMBL/GenBank/DDBJ whole genome shotgun (WGS) entry which is preliminary data.</text>
</comment>
<reference evidence="13" key="1">
    <citation type="submission" date="2022-03" db="EMBL/GenBank/DDBJ databases">
        <title>Draft genome sequence of Aduncisulcus paluster, a free-living microaerophilic Fornicata.</title>
        <authorList>
            <person name="Yuyama I."/>
            <person name="Kume K."/>
            <person name="Tamura T."/>
            <person name="Inagaki Y."/>
            <person name="Hashimoto T."/>
        </authorList>
    </citation>
    <scope>NUCLEOTIDE SEQUENCE</scope>
    <source>
        <strain evidence="13">NY0171</strain>
    </source>
</reference>
<sequence>LTELIRLRDLTDRLSVSMKETELSSKQSQKSSEDIEKVQIPFMWQAQMRHYLIEPSKCVNYNEKEFEVKEWKKVPGSQSLFDHIEVTNATVHDYPIVAVRVADTEFTYGYEWWGSADRLVQTPLTDKCFLILTQALAQRKGGSPAGPAGTGKTESVKMLAQHLGRLCQVVCCDENFDANAVSRTLSGLCACGAFGCYDEFNRLDEIVLSGVSCVIAQIQEALEEGKEDVLISGTKTKLKEGVGIFITMNPGYKGRRELPDNLKALFRPISMIVPDRELIAQVTLFSQGFRTAELLSTKVVPLFKLCKEQLSRQSHYDFGLRALKAVLGSAGFLLRSVMKEKKEGSVNSSADGGVILTPTEELDILVKSIIDTVVPKLVASDLKLITPLLTDVFPESNLSSCEDWALKRHIIDVCDQFSLIPSVSFVSKVLQLSRTSSLHHGILIVGGAGCGKSTCWRVLLEAQARMLKRHCISYVIDAKSLGKSGVYGVLDNNTREWKDGILTSILRKVCEENEKRKDKNRELVDIKKKNGGRIPNELNFEIPNEPLYWIVFDCDCDPEWIEQLNACLDDNKLLVLPSGERILLPPNVTLAFEVRELEHATPATVSRCGTVWCSEDTVGMDVLCEGFMKSVETAGQSSLIEPIDKRRMGRDVDETENKKKKEAVEQKLSRFQIIKNEVNSIAHKALLPLFSNKAVGGIGIPLAESEEQRQSSATGATVDDFSKRALVPRILEILSTLPPNTHVDVMERDGARLIGTLFSLINASIQSISEYAFKLEQSSHGDTGRSLTAAYMAQLSSFFVSHCIFSLVWSLSSSLDLDGRLFVSRVIWEQCSSFPWTSSLLPPPWEKKEDDLGKEARRSGLVLSRSEDDEESEDRGDIATTRPSSSHLRVLSELDFHEGDALIHYVVPLPSQTNSSSSSSGNLLSSLPPQWQLWEMDIPHVRVNEQDVGHVVIPTVDTARHEQLISAWLLSYTPFILCGPPGSGKSMSLHSVIGNVGGENGSETVEESNAMVLEGEGIDGRKKYDFVALNFSSSTSPAIIYDTIKRYCDIKHTPRGFIATPKNKSVHALVVLCDEINLPEPDAFGTQCVISLVRQLTEHSGFWSVEHSAWVDVRKVVFVGACNPPSDPGRTPLCPRFLRHCPVVLVDFPGRESLMTIYSSFNDAVLRGRPDLSESVNSLTWGMVEVYEKSRRKLTPALQPHYVYSPRELTRWVRAMSEGLKERLDDDEDGLGDVGAGGGGNSELGSSLSSNPILNLALLFYHEGLRLFFDRLVGTNEREWTFDLLNNTVVSSFGDVCNIEDILDDHFSSLSPLYTPWLDGHYSLSDRDSLRQFLTRRLRSFREEDVDVPLVFFDEALEHATRIDRVLRQPLGHLLLVGSPGAGKTILSRFIAWINGYSTFQCKVHSGYTLDDFEEDLRSVMLRSGVKGEKIVFIFDESNALKTSFLEHMNALLASGEIPGLFDAPEHWNDLIKQMQHCVQTIKAKQARISINLPERDDTDALYKFFISRVSRNLHVVMTMNPAGSTPEESAEAMRKRASTSPALFNRCVVDWFGDWGRDALVQVSVKRLGGLDVTAAMGIQDLAASTSLSASSLTSPSRLGSSSDADNKRQTLCEALADIHNVTKVEGKVVSKAGGVLDACRHVSPRHFLHTLDLLQRLMKQRQEERAKKLHTVKRGLKRLDMTSSKVSEMQVELAAKRRQLDEQAQRADKMLKEVVSRQETAEVRRREAERLQKDVKEQQTRIAERESGAQEQLAKVEPAVEEAKKSLSSIKKSQLDELRALARPPNGVRMALEATCMFIGAVSPSACDWSNIRRVMRSDSFLSKIVHCKALPSPKVLRIIQKDYLSSPEFSFEAVNRASRCAGPMVKWVQSQIEYARIKKQVEPLRLEVKGLREKAMAAEKEANEVAQNLQQIEDEVSRLKHQYTTQLKESERLRVEMEMVEAKVKRSEALLSSLGGEKDRWDGQSISLEDQATALLGDCVLSSCLVSYGGMYDEKGRRSLMLRWQGKLDNYNIAFSDDLVVHEFLLSPDKRREMVDHGLGDDPLSITNGSIFDCYEPRYPLIIDPTDNAVDWLLSYYKEKRIIVTSCTENNFQRNLEQALRFGLPLLVKNCERLDPILNPVLNREGRKGGGGGGGMVVSIGSKTIDLSPSFRLILSTSNSSSMLPPDLVSRVTMINFSITPSSLQGQTLSRILKYERPDVGSKRQEVMQEERQLQAKLDELEEGLLQLLVNSEGNLLEDDKVISALQKIKNEAIEVTEQEKKAIELRKSLDECSCIYTPTAQFSANLYFLLLNLSRLDATQKWDVLSFIQIFESELFTVGVDGEKILSQKQAEGSLSDRGTIKSTEIELSDIKVINRMRRLCQRLCEKVWSYAGVGLPQKHRLALALSLAILYVCESERERGGDSMEWQEKLHSMCGLISHGPLHGAGARAVLPIDKESDIFIGEDITEPMVSLPPHSHELLGALSSTPVLSSYVSLLCENSDVFMKIMGVSADVKGVIESFTCSKVGIEGLDIDDAFLAFKNAAKTEDVDEQEESEVPEQHSRASRVRLSQLNNTSVEFMQHLLVICVIISIVRPDLLSGAVRFTLQSTLGSSFMSLPDNTSVTTLSSFAGGNRPILLLSEPGFDASASVTSAYNKQKTRPGIVHVSVGSEEAQRVESVRRVLHKSMQKGQWVLVTNLHLADKVWLQSFASVCKNVCDSIKSDSTFRLFITSVSTPSLPSLLLEMSLSFAVEAPNGVKTQLQRSIKTYQSVCDVKTLPHQARHILFLICFVYSVVVSRRAYTPLGWSKNIEFSNSDLEAALRTAEKWIRDSCGDRKSIDINNDIPWIALRSLLCEVCLGGRIDNDPDARILKTFVDSSLCVEAFEESFQLVGAIEGSATLPPLPSSFSPAAQLQWASNLTDSDPSLIYLPHSATRLVLGRSGRIVQEGIGVLLCGGTEESGGNSPNVEDEMELEELETDEGEEKEGESLVVSASLLSSASFWMSLLPHTDEIKKLLHGQRETLTQSGSSASVRLAPLLRSILSECENVLEAVHVVKDDLHLLMHTTQVSNELLSLTTSLNGGMIPDRWKDALHTTLPLAHSSPVMFVTDLKRRKDRLIKLYAEVKSMEKGGDDHTAFISCWLGGMSQPGAFLTALRQAAARKLTAALETLVLEVCFGDVTKDDHREGGEWVRIVGSALCGACVKDGVLSVGDTIIQNVEGGVFIRWMKGEKSKQEEEEKDVRSNMSLPVYLDEDRKLLVLTTEQAVEGDVREYYRRSAALYLWTPDL</sequence>
<feature type="compositionally biased region" description="Basic and acidic residues" evidence="11">
    <location>
        <begin position="1733"/>
        <end position="1750"/>
    </location>
</feature>
<feature type="region of interest" description="Disordered" evidence="11">
    <location>
        <begin position="1733"/>
        <end position="1759"/>
    </location>
</feature>
<dbReference type="InterPro" id="IPR035706">
    <property type="entry name" value="AAA_9"/>
</dbReference>
<evidence type="ECO:0000256" key="6">
    <source>
        <dbReference type="ARBA" id="ARBA00023017"/>
    </source>
</evidence>
<dbReference type="InterPro" id="IPR024743">
    <property type="entry name" value="Dynein_HC_stalk"/>
</dbReference>
<comment type="subcellular location">
    <subcellularLocation>
        <location evidence="1">Cytoplasm</location>
        <location evidence="1">Cytoskeleton</location>
    </subcellularLocation>
</comment>
<dbReference type="Gene3D" id="3.40.50.300">
    <property type="entry name" value="P-loop containing nucleotide triphosphate hydrolases"/>
    <property type="match status" value="5"/>
</dbReference>
<evidence type="ECO:0000256" key="11">
    <source>
        <dbReference type="SAM" id="MobiDB-lite"/>
    </source>
</evidence>
<dbReference type="Pfam" id="PF18199">
    <property type="entry name" value="Dynein_C"/>
    <property type="match status" value="1"/>
</dbReference>
<evidence type="ECO:0000256" key="2">
    <source>
        <dbReference type="ARBA" id="ARBA00022490"/>
    </source>
</evidence>
<dbReference type="Pfam" id="PF18198">
    <property type="entry name" value="AAA_lid_11"/>
    <property type="match status" value="1"/>
</dbReference>
<evidence type="ECO:0000256" key="3">
    <source>
        <dbReference type="ARBA" id="ARBA00022701"/>
    </source>
</evidence>
<gene>
    <name evidence="13" type="ORF">ADUPG1_008271</name>
</gene>
<keyword evidence="7 10" id="KW-0175">Coiled coil</keyword>
<dbReference type="Gene3D" id="1.10.8.720">
    <property type="entry name" value="Region D6 of dynein motor"/>
    <property type="match status" value="1"/>
</dbReference>
<dbReference type="InterPro" id="IPR024317">
    <property type="entry name" value="Dynein_heavy_chain_D4_dom"/>
</dbReference>
<dbReference type="Gene3D" id="1.10.472.130">
    <property type="match status" value="1"/>
</dbReference>
<dbReference type="CDD" id="cd00009">
    <property type="entry name" value="AAA"/>
    <property type="match status" value="1"/>
</dbReference>
<dbReference type="InterPro" id="IPR027417">
    <property type="entry name" value="P-loop_NTPase"/>
</dbReference>
<dbReference type="Gene3D" id="3.10.490.20">
    <property type="match status" value="1"/>
</dbReference>
<feature type="compositionally biased region" description="Basic and acidic residues" evidence="11">
    <location>
        <begin position="847"/>
        <end position="858"/>
    </location>
</feature>
<dbReference type="Pfam" id="PF12780">
    <property type="entry name" value="AAA_8"/>
    <property type="match status" value="1"/>
</dbReference>
<dbReference type="Pfam" id="PF12777">
    <property type="entry name" value="MT"/>
    <property type="match status" value="1"/>
</dbReference>
<evidence type="ECO:0000256" key="10">
    <source>
        <dbReference type="SAM" id="Coils"/>
    </source>
</evidence>
<dbReference type="Gene3D" id="1.20.920.30">
    <property type="match status" value="1"/>
</dbReference>